<gene>
    <name evidence="2" type="ORF">SAMN05444483_11420</name>
</gene>
<dbReference type="EMBL" id="FQVT01000014">
    <property type="protein sequence ID" value="SHG50392.1"/>
    <property type="molecule type" value="Genomic_DNA"/>
</dbReference>
<feature type="transmembrane region" description="Helical" evidence="1">
    <location>
        <begin position="7"/>
        <end position="26"/>
    </location>
</feature>
<keyword evidence="1" id="KW-0472">Membrane</keyword>
<keyword evidence="3" id="KW-1185">Reference proteome</keyword>
<evidence type="ECO:0000256" key="1">
    <source>
        <dbReference type="SAM" id="Phobius"/>
    </source>
</evidence>
<dbReference type="AlphaFoldDB" id="A0A1M5KC85"/>
<evidence type="ECO:0000313" key="3">
    <source>
        <dbReference type="Proteomes" id="UP000183945"/>
    </source>
</evidence>
<evidence type="ECO:0008006" key="4">
    <source>
        <dbReference type="Google" id="ProtNLM"/>
    </source>
</evidence>
<keyword evidence="1" id="KW-0812">Transmembrane</keyword>
<accession>A0A1M5KC85</accession>
<dbReference type="STRING" id="1073325.SAMN05444483_11420"/>
<reference evidence="3" key="1">
    <citation type="submission" date="2016-11" db="EMBL/GenBank/DDBJ databases">
        <authorList>
            <person name="Varghese N."/>
            <person name="Submissions S."/>
        </authorList>
    </citation>
    <scope>NUCLEOTIDE SEQUENCE [LARGE SCALE GENOMIC DNA]</scope>
    <source>
        <strain evidence="3">DSM 24579</strain>
    </source>
</reference>
<organism evidence="2 3">
    <name type="scientific">Salegentibacter echinorum</name>
    <dbReference type="NCBI Taxonomy" id="1073325"/>
    <lineage>
        <taxon>Bacteria</taxon>
        <taxon>Pseudomonadati</taxon>
        <taxon>Bacteroidota</taxon>
        <taxon>Flavobacteriia</taxon>
        <taxon>Flavobacteriales</taxon>
        <taxon>Flavobacteriaceae</taxon>
        <taxon>Salegentibacter</taxon>
    </lineage>
</organism>
<evidence type="ECO:0000313" key="2">
    <source>
        <dbReference type="EMBL" id="SHG50392.1"/>
    </source>
</evidence>
<feature type="transmembrane region" description="Helical" evidence="1">
    <location>
        <begin position="59"/>
        <end position="82"/>
    </location>
</feature>
<dbReference type="RefSeq" id="WP_072881064.1">
    <property type="nucleotide sequence ID" value="NZ_FQVT01000014.1"/>
</dbReference>
<feature type="transmembrane region" description="Helical" evidence="1">
    <location>
        <begin position="130"/>
        <end position="153"/>
    </location>
</feature>
<sequence length="159" mass="18092">MAIYCIYILLVSVAATTAMTAFSYLAGTARKEKFHEPELLNELIYGAKSLDFDPSKNNVLGWIFHFLIGLFFTAIFLLLYVVEIININILSALIFGIAAGVVGSIGWRIMFSITENPPKVHLKEFYLQLIIAHIIFSIFIMLGFHWIEIYILIDNIKSR</sequence>
<name>A0A1M5KC85_SALEC</name>
<protein>
    <recommendedName>
        <fullName evidence="4">DUF2938 domain-containing protein</fullName>
    </recommendedName>
</protein>
<proteinExistence type="predicted"/>
<dbReference type="OrthoDB" id="673991at2"/>
<dbReference type="Proteomes" id="UP000183945">
    <property type="component" value="Unassembled WGS sequence"/>
</dbReference>
<feature type="transmembrane region" description="Helical" evidence="1">
    <location>
        <begin position="89"/>
        <end position="110"/>
    </location>
</feature>
<keyword evidence="1" id="KW-1133">Transmembrane helix</keyword>